<keyword evidence="1" id="KW-0732">Signal</keyword>
<accession>A0A420IEL2</accession>
<protein>
    <recommendedName>
        <fullName evidence="4">Secreted protein</fullName>
    </recommendedName>
</protein>
<name>A0A420IEL2_9PEZI</name>
<evidence type="ECO:0000313" key="2">
    <source>
        <dbReference type="EMBL" id="RKF72971.1"/>
    </source>
</evidence>
<reference evidence="2 3" key="1">
    <citation type="journal article" date="2018" name="BMC Genomics">
        <title>Comparative genome analyses reveal sequence features reflecting distinct modes of host-adaptation between dicot and monocot powdery mildew.</title>
        <authorList>
            <person name="Wu Y."/>
            <person name="Ma X."/>
            <person name="Pan Z."/>
            <person name="Kale S.D."/>
            <person name="Song Y."/>
            <person name="King H."/>
            <person name="Zhang Q."/>
            <person name="Presley C."/>
            <person name="Deng X."/>
            <person name="Wei C.I."/>
            <person name="Xiao S."/>
        </authorList>
    </citation>
    <scope>NUCLEOTIDE SEQUENCE [LARGE SCALE GENOMIC DNA]</scope>
    <source>
        <strain evidence="2">UMSG1</strain>
    </source>
</reference>
<evidence type="ECO:0000256" key="1">
    <source>
        <dbReference type="SAM" id="SignalP"/>
    </source>
</evidence>
<gene>
    <name evidence="2" type="ORF">GcM1_c11848o57</name>
</gene>
<evidence type="ECO:0008006" key="4">
    <source>
        <dbReference type="Google" id="ProtNLM"/>
    </source>
</evidence>
<sequence length="68" mass="8266">MYKLRVCLLHFLGFVSCFDQFVVDKSPRKLHHFSFLRDSFSYQQHQYVSTSSICFQDQRKKETLRIML</sequence>
<proteinExistence type="predicted"/>
<evidence type="ECO:0000313" key="3">
    <source>
        <dbReference type="Proteomes" id="UP000285326"/>
    </source>
</evidence>
<dbReference type="Proteomes" id="UP000285326">
    <property type="component" value="Unassembled WGS sequence"/>
</dbReference>
<dbReference type="EMBL" id="MCBS01024633">
    <property type="protein sequence ID" value="RKF72971.1"/>
    <property type="molecule type" value="Genomic_DNA"/>
</dbReference>
<comment type="caution">
    <text evidence="2">The sequence shown here is derived from an EMBL/GenBank/DDBJ whole genome shotgun (WGS) entry which is preliminary data.</text>
</comment>
<dbReference type="AlphaFoldDB" id="A0A420IEL2"/>
<feature type="signal peptide" evidence="1">
    <location>
        <begin position="1"/>
        <end position="17"/>
    </location>
</feature>
<organism evidence="2 3">
    <name type="scientific">Golovinomyces cichoracearum</name>
    <dbReference type="NCBI Taxonomy" id="62708"/>
    <lineage>
        <taxon>Eukaryota</taxon>
        <taxon>Fungi</taxon>
        <taxon>Dikarya</taxon>
        <taxon>Ascomycota</taxon>
        <taxon>Pezizomycotina</taxon>
        <taxon>Leotiomycetes</taxon>
        <taxon>Erysiphales</taxon>
        <taxon>Erysiphaceae</taxon>
        <taxon>Golovinomyces</taxon>
    </lineage>
</organism>
<dbReference type="PROSITE" id="PS51257">
    <property type="entry name" value="PROKAR_LIPOPROTEIN"/>
    <property type="match status" value="1"/>
</dbReference>
<feature type="chain" id="PRO_5019158624" description="Secreted protein" evidence="1">
    <location>
        <begin position="18"/>
        <end position="68"/>
    </location>
</feature>